<dbReference type="EMBL" id="CM004466">
    <property type="protein sequence ID" value="OCT99374.1"/>
    <property type="molecule type" value="Genomic_DNA"/>
</dbReference>
<dbReference type="AlphaFoldDB" id="A0A974DWD4"/>
<organism evidence="1 2">
    <name type="scientific">Xenopus laevis</name>
    <name type="common">African clawed frog</name>
    <dbReference type="NCBI Taxonomy" id="8355"/>
    <lineage>
        <taxon>Eukaryota</taxon>
        <taxon>Metazoa</taxon>
        <taxon>Chordata</taxon>
        <taxon>Craniata</taxon>
        <taxon>Vertebrata</taxon>
        <taxon>Euteleostomi</taxon>
        <taxon>Amphibia</taxon>
        <taxon>Batrachia</taxon>
        <taxon>Anura</taxon>
        <taxon>Pipoidea</taxon>
        <taxon>Pipidae</taxon>
        <taxon>Xenopodinae</taxon>
        <taxon>Xenopus</taxon>
        <taxon>Xenopus</taxon>
    </lineage>
</organism>
<sequence>MPGSVAAARIGAHSLQPLIHLIYTILWLHHVRSVSPIKRTKRRGIEGVMWSAGHLLACFQRIKLHGVASTSIQSTWDEPIEN</sequence>
<evidence type="ECO:0000313" key="2">
    <source>
        <dbReference type="Proteomes" id="UP000694892"/>
    </source>
</evidence>
<reference evidence="2" key="1">
    <citation type="journal article" date="2016" name="Nature">
        <title>Genome evolution in the allotetraploid frog Xenopus laevis.</title>
        <authorList>
            <person name="Session A.M."/>
            <person name="Uno Y."/>
            <person name="Kwon T."/>
            <person name="Chapman J.A."/>
            <person name="Toyoda A."/>
            <person name="Takahashi S."/>
            <person name="Fukui A."/>
            <person name="Hikosaka A."/>
            <person name="Suzuki A."/>
            <person name="Kondo M."/>
            <person name="van Heeringen S.J."/>
            <person name="Quigley I."/>
            <person name="Heinz S."/>
            <person name="Ogino H."/>
            <person name="Ochi H."/>
            <person name="Hellsten U."/>
            <person name="Lyons J.B."/>
            <person name="Simakov O."/>
            <person name="Putnam N."/>
            <person name="Stites J."/>
            <person name="Kuroki Y."/>
            <person name="Tanaka T."/>
            <person name="Michiue T."/>
            <person name="Watanabe M."/>
            <person name="Bogdanovic O."/>
            <person name="Lister R."/>
            <person name="Georgiou G."/>
            <person name="Paranjpe S.S."/>
            <person name="van Kruijsbergen I."/>
            <person name="Shu S."/>
            <person name="Carlson J."/>
            <person name="Kinoshita T."/>
            <person name="Ohta Y."/>
            <person name="Mawaribuchi S."/>
            <person name="Jenkins J."/>
            <person name="Grimwood J."/>
            <person name="Schmutz J."/>
            <person name="Mitros T."/>
            <person name="Mozaffari S.V."/>
            <person name="Suzuki Y."/>
            <person name="Haramoto Y."/>
            <person name="Yamamoto T.S."/>
            <person name="Takagi C."/>
            <person name="Heald R."/>
            <person name="Miller K."/>
            <person name="Haudenschild C."/>
            <person name="Kitzman J."/>
            <person name="Nakayama T."/>
            <person name="Izutsu Y."/>
            <person name="Robert J."/>
            <person name="Fortriede J."/>
            <person name="Burns K."/>
            <person name="Lotay V."/>
            <person name="Karimi K."/>
            <person name="Yasuoka Y."/>
            <person name="Dichmann D.S."/>
            <person name="Flajnik M.F."/>
            <person name="Houston D.W."/>
            <person name="Shendure J."/>
            <person name="DuPasquier L."/>
            <person name="Vize P.D."/>
            <person name="Zorn A.M."/>
            <person name="Ito M."/>
            <person name="Marcotte E.M."/>
            <person name="Wallingford J.B."/>
            <person name="Ito Y."/>
            <person name="Asashima M."/>
            <person name="Ueno N."/>
            <person name="Matsuda Y."/>
            <person name="Veenstra G.J."/>
            <person name="Fujiyama A."/>
            <person name="Harland R.M."/>
            <person name="Taira M."/>
            <person name="Rokhsar D.S."/>
        </authorList>
    </citation>
    <scope>NUCLEOTIDE SEQUENCE [LARGE SCALE GENOMIC DNA]</scope>
    <source>
        <strain evidence="2">J</strain>
    </source>
</reference>
<name>A0A974DWD4_XENLA</name>
<dbReference type="Proteomes" id="UP000694892">
    <property type="component" value="Chromosome 1L"/>
</dbReference>
<gene>
    <name evidence="1" type="ORF">XELAEV_18005152mg</name>
</gene>
<protein>
    <submittedName>
        <fullName evidence="1">Uncharacterized protein</fullName>
    </submittedName>
</protein>
<accession>A0A974DWD4</accession>
<evidence type="ECO:0000313" key="1">
    <source>
        <dbReference type="EMBL" id="OCT99374.1"/>
    </source>
</evidence>
<proteinExistence type="predicted"/>